<evidence type="ECO:0008006" key="3">
    <source>
        <dbReference type="Google" id="ProtNLM"/>
    </source>
</evidence>
<evidence type="ECO:0000313" key="2">
    <source>
        <dbReference type="Proteomes" id="UP001519921"/>
    </source>
</evidence>
<dbReference type="EMBL" id="JAHXPT010000013">
    <property type="protein sequence ID" value="MBW6411335.1"/>
    <property type="molecule type" value="Genomic_DNA"/>
</dbReference>
<dbReference type="Proteomes" id="UP001519921">
    <property type="component" value="Unassembled WGS sequence"/>
</dbReference>
<name>A0ABS7ARN9_9CLOT</name>
<gene>
    <name evidence="1" type="ORF">KYD98_14670</name>
</gene>
<protein>
    <recommendedName>
        <fullName evidence="3">Stage VI sporulation protein F</fullName>
    </recommendedName>
</protein>
<accession>A0ABS7ARN9</accession>
<organism evidence="1 2">
    <name type="scientific">Clostridium weizhouense</name>
    <dbReference type="NCBI Taxonomy" id="2859781"/>
    <lineage>
        <taxon>Bacteria</taxon>
        <taxon>Bacillati</taxon>
        <taxon>Bacillota</taxon>
        <taxon>Clostridia</taxon>
        <taxon>Eubacteriales</taxon>
        <taxon>Clostridiaceae</taxon>
        <taxon>Clostridium</taxon>
    </lineage>
</organism>
<evidence type="ECO:0000313" key="1">
    <source>
        <dbReference type="EMBL" id="MBW6411335.1"/>
    </source>
</evidence>
<dbReference type="RefSeq" id="WP_219780803.1">
    <property type="nucleotide sequence ID" value="NZ_JAHXPT010000013.1"/>
</dbReference>
<reference evidence="1 2" key="1">
    <citation type="submission" date="2021-07" db="EMBL/GenBank/DDBJ databases">
        <title>Clostridium weizhouense sp. nov., an anaerobic bacterium isolated from activated sludge of Petroleum wastewater.</title>
        <authorList>
            <person name="Li Q."/>
        </authorList>
    </citation>
    <scope>NUCLEOTIDE SEQUENCE [LARGE SCALE GENOMIC DNA]</scope>
    <source>
        <strain evidence="1 2">YB-6</strain>
    </source>
</reference>
<sequence length="84" mass="9655">MGLFNKLKEIVLVELGDDDAAKLSRKFLDFVNNEADKRDRNKNSILKLARNMDNKSDDELKRIYQTSSGDMKIAAGYLLKQRGY</sequence>
<keyword evidence="2" id="KW-1185">Reference proteome</keyword>
<proteinExistence type="predicted"/>
<comment type="caution">
    <text evidence="1">The sequence shown here is derived from an EMBL/GenBank/DDBJ whole genome shotgun (WGS) entry which is preliminary data.</text>
</comment>